<dbReference type="EMBL" id="JBHSLN010000025">
    <property type="protein sequence ID" value="MFC5298333.1"/>
    <property type="molecule type" value="Genomic_DNA"/>
</dbReference>
<feature type="region of interest" description="Disordered" evidence="1">
    <location>
        <begin position="482"/>
        <end position="529"/>
    </location>
</feature>
<feature type="region of interest" description="Disordered" evidence="1">
    <location>
        <begin position="411"/>
        <end position="438"/>
    </location>
</feature>
<evidence type="ECO:0000313" key="3">
    <source>
        <dbReference type="EMBL" id="MFC5298333.1"/>
    </source>
</evidence>
<dbReference type="CDD" id="cd00085">
    <property type="entry name" value="HNHc"/>
    <property type="match status" value="1"/>
</dbReference>
<protein>
    <submittedName>
        <fullName evidence="3">DUF222 domain-containing protein</fullName>
    </submittedName>
</protein>
<evidence type="ECO:0000313" key="4">
    <source>
        <dbReference type="Proteomes" id="UP001595937"/>
    </source>
</evidence>
<dbReference type="Proteomes" id="UP001595937">
    <property type="component" value="Unassembled WGS sequence"/>
</dbReference>
<dbReference type="InterPro" id="IPR003615">
    <property type="entry name" value="HNH_nuc"/>
</dbReference>
<dbReference type="Pfam" id="PF02720">
    <property type="entry name" value="DUF222"/>
    <property type="match status" value="1"/>
</dbReference>
<accession>A0ABW0FHU8</accession>
<comment type="caution">
    <text evidence="3">The sequence shown here is derived from an EMBL/GenBank/DDBJ whole genome shotgun (WGS) entry which is preliminary data.</text>
</comment>
<organism evidence="3 4">
    <name type="scientific">Brachybacterium tyrofermentans</name>
    <dbReference type="NCBI Taxonomy" id="47848"/>
    <lineage>
        <taxon>Bacteria</taxon>
        <taxon>Bacillati</taxon>
        <taxon>Actinomycetota</taxon>
        <taxon>Actinomycetes</taxon>
        <taxon>Micrococcales</taxon>
        <taxon>Dermabacteraceae</taxon>
        <taxon>Brachybacterium</taxon>
    </lineage>
</organism>
<reference evidence="4" key="1">
    <citation type="journal article" date="2019" name="Int. J. Syst. Evol. Microbiol.">
        <title>The Global Catalogue of Microorganisms (GCM) 10K type strain sequencing project: providing services to taxonomists for standard genome sequencing and annotation.</title>
        <authorList>
            <consortium name="The Broad Institute Genomics Platform"/>
            <consortium name="The Broad Institute Genome Sequencing Center for Infectious Disease"/>
            <person name="Wu L."/>
            <person name="Ma J."/>
        </authorList>
    </citation>
    <scope>NUCLEOTIDE SEQUENCE [LARGE SCALE GENOMIC DNA]</scope>
    <source>
        <strain evidence="4">CGMCC 1.16455</strain>
    </source>
</reference>
<feature type="region of interest" description="Disordered" evidence="1">
    <location>
        <begin position="182"/>
        <end position="202"/>
    </location>
</feature>
<feature type="compositionally biased region" description="Basic and acidic residues" evidence="1">
    <location>
        <begin position="497"/>
        <end position="510"/>
    </location>
</feature>
<dbReference type="GeneID" id="303296124"/>
<feature type="compositionally biased region" description="Basic and acidic residues" evidence="1">
    <location>
        <begin position="417"/>
        <end position="434"/>
    </location>
</feature>
<dbReference type="RefSeq" id="WP_343922385.1">
    <property type="nucleotide sequence ID" value="NZ_BAAAIR010000016.1"/>
</dbReference>
<name>A0ABW0FHU8_9MICO</name>
<feature type="domain" description="DUF222" evidence="2">
    <location>
        <begin position="48"/>
        <end position="359"/>
    </location>
</feature>
<dbReference type="InterPro" id="IPR003870">
    <property type="entry name" value="DUF222"/>
</dbReference>
<proteinExistence type="predicted"/>
<sequence length="529" mass="59202">MGEELQGDIPAWPVRARTELTEERIVESAETGEDEGQAVCIRAIFSSMRERARLYAQQMLLLTEFFTRDPDASGCLDDADISAMKVALGLRCSIPQAEAQIRDAHRSVELMPQTFDVLAAGDLPEDFHHYLLRRMRRLGDEQVGIVDAHVAAWDLRSISRSQFERHVRLLVALVRAGTLTTPQSPERDVRLDTTDPESGTATLLVSGPIPEITALAHRLDVSARDVQKAQRHALQDDVEGPLPFDIDENLRERGRPLSLATLRYAILTHSMLDIDPVQETSTAYKILVTVPAMTLMGLEDAPATLNGITPIPAEQARDLAAGHSTWQRILTDPISGAYLPVAAETYHPTAQLRLQLRLRHPVCAAPGCARPTVLAAEDDHILEYDHEHPERGGPTSLWNLHRLCWLHHQQKTAGRTDPVRDPEDPEDHARDAAGRRPIGTTWDIDREIRARTREERDLLTPILAELLATSWEHYRRAHADAARLREEQEQTPPAQRSAEERHVIRRRAEGRPAAPPPKPSDGRSDPPPF</sequence>
<keyword evidence="4" id="KW-1185">Reference proteome</keyword>
<evidence type="ECO:0000259" key="2">
    <source>
        <dbReference type="Pfam" id="PF02720"/>
    </source>
</evidence>
<gene>
    <name evidence="3" type="ORF">ACFPK8_12495</name>
</gene>
<feature type="compositionally biased region" description="Basic and acidic residues" evidence="1">
    <location>
        <begin position="520"/>
        <end position="529"/>
    </location>
</feature>
<evidence type="ECO:0000256" key="1">
    <source>
        <dbReference type="SAM" id="MobiDB-lite"/>
    </source>
</evidence>